<dbReference type="AlphaFoldDB" id="A0A1V2V2W9"/>
<name>A0A1V2V2W9_9GAMM</name>
<dbReference type="Proteomes" id="UP000189376">
    <property type="component" value="Unassembled WGS sequence"/>
</dbReference>
<dbReference type="EMBL" id="LFZS01000001">
    <property type="protein sequence ID" value="ONN56403.1"/>
    <property type="molecule type" value="Genomic_DNA"/>
</dbReference>
<gene>
    <name evidence="1" type="ORF">AC058_01730</name>
</gene>
<proteinExistence type="predicted"/>
<reference evidence="1 2" key="1">
    <citation type="submission" date="2015-07" db="EMBL/GenBank/DDBJ databases">
        <title>Acinetobacter yuneri, a novel member of Acinetobacter calcoaceticus-Acinetobacter baumannii complex isolated from clinical specimen.</title>
        <authorList>
            <person name="Yu Y."/>
        </authorList>
    </citation>
    <scope>NUCLEOTIDE SEQUENCE [LARGE SCALE GENOMIC DNA]</scope>
    <source>
        <strain evidence="1 2">A362</strain>
    </source>
</reference>
<sequence>MGGFILRVFKYKMMGLFFKLLKKFWGFIDHTILILQGSNIGEWILSVRANPQFLCKSQYKI</sequence>
<accession>A0A1V2V2W9</accession>
<keyword evidence="2" id="KW-1185">Reference proteome</keyword>
<evidence type="ECO:0000313" key="1">
    <source>
        <dbReference type="EMBL" id="ONN56403.1"/>
    </source>
</evidence>
<comment type="caution">
    <text evidence="1">The sequence shown here is derived from an EMBL/GenBank/DDBJ whole genome shotgun (WGS) entry which is preliminary data.</text>
</comment>
<protein>
    <submittedName>
        <fullName evidence="1">Uncharacterized protein</fullName>
    </submittedName>
</protein>
<organism evidence="1 2">
    <name type="scientific">Acinetobacter genomosp. 33YU</name>
    <dbReference type="NCBI Taxonomy" id="1675530"/>
    <lineage>
        <taxon>Bacteria</taxon>
        <taxon>Pseudomonadati</taxon>
        <taxon>Pseudomonadota</taxon>
        <taxon>Gammaproteobacteria</taxon>
        <taxon>Moraxellales</taxon>
        <taxon>Moraxellaceae</taxon>
        <taxon>Acinetobacter</taxon>
    </lineage>
</organism>
<evidence type="ECO:0000313" key="2">
    <source>
        <dbReference type="Proteomes" id="UP000189376"/>
    </source>
</evidence>